<reference evidence="3 4" key="1">
    <citation type="journal article" date="2024" name="G3 (Bethesda)">
        <title>Genome assembly of Hibiscus sabdariffa L. provides insights into metabolisms of medicinal natural products.</title>
        <authorList>
            <person name="Kim T."/>
        </authorList>
    </citation>
    <scope>NUCLEOTIDE SEQUENCE [LARGE SCALE GENOMIC DNA]</scope>
    <source>
        <strain evidence="3">TK-2024</strain>
        <tissue evidence="3">Old leaves</tissue>
    </source>
</reference>
<keyword evidence="1" id="KW-0472">Membrane</keyword>
<proteinExistence type="predicted"/>
<accession>A0ABR2BNP0</accession>
<dbReference type="PANTHER" id="PTHR46758:SF9">
    <property type="entry name" value="MYND-TYPE DOMAIN-CONTAINING PROTEIN"/>
    <property type="match status" value="1"/>
</dbReference>
<dbReference type="Proteomes" id="UP001472677">
    <property type="component" value="Unassembled WGS sequence"/>
</dbReference>
<name>A0ABR2BNP0_9ROSI</name>
<dbReference type="EMBL" id="JBBPBM010000098">
    <property type="protein sequence ID" value="KAK8508661.1"/>
    <property type="molecule type" value="Genomic_DNA"/>
</dbReference>
<dbReference type="SUPFAM" id="SSF81901">
    <property type="entry name" value="HCP-like"/>
    <property type="match status" value="1"/>
</dbReference>
<sequence length="249" mass="27863">MKKQRVSADMVQKSNPFDQLPDDLVVSILCNLDARGFDLGSRCRLVWSKLGAKDLVVKARDWSKSALRFLMRCVIAGNVEAYYTLGMIGFYCCRQVEMGKLLLKRVANKSHALAAYSLAIIEFNGSGGSETDKNLRAGIELCMRAASLGHLDTVFELGYLLCDGNRLFPNILAQAVQLVLSLDFSSEREARHQHERHPVNVFLEEWFESRVREGLKLCANKGCGRPETRVIVISSNRPSRNLGIDQGLK</sequence>
<dbReference type="Gene3D" id="1.25.40.10">
    <property type="entry name" value="Tetratricopeptide repeat domain"/>
    <property type="match status" value="1"/>
</dbReference>
<evidence type="ECO:0000313" key="3">
    <source>
        <dbReference type="EMBL" id="KAK8508661.1"/>
    </source>
</evidence>
<feature type="domain" description="At2g35280-like TPR" evidence="2">
    <location>
        <begin position="62"/>
        <end position="129"/>
    </location>
</feature>
<comment type="caution">
    <text evidence="3">The sequence shown here is derived from an EMBL/GenBank/DDBJ whole genome shotgun (WGS) entry which is preliminary data.</text>
</comment>
<evidence type="ECO:0000259" key="2">
    <source>
        <dbReference type="Pfam" id="PF23310"/>
    </source>
</evidence>
<keyword evidence="4" id="KW-1185">Reference proteome</keyword>
<organism evidence="3 4">
    <name type="scientific">Hibiscus sabdariffa</name>
    <name type="common">roselle</name>
    <dbReference type="NCBI Taxonomy" id="183260"/>
    <lineage>
        <taxon>Eukaryota</taxon>
        <taxon>Viridiplantae</taxon>
        <taxon>Streptophyta</taxon>
        <taxon>Embryophyta</taxon>
        <taxon>Tracheophyta</taxon>
        <taxon>Spermatophyta</taxon>
        <taxon>Magnoliopsida</taxon>
        <taxon>eudicotyledons</taxon>
        <taxon>Gunneridae</taxon>
        <taxon>Pentapetalae</taxon>
        <taxon>rosids</taxon>
        <taxon>malvids</taxon>
        <taxon>Malvales</taxon>
        <taxon>Malvaceae</taxon>
        <taxon>Malvoideae</taxon>
        <taxon>Hibiscus</taxon>
    </lineage>
</organism>
<gene>
    <name evidence="3" type="ORF">V6N12_032657</name>
</gene>
<evidence type="ECO:0000256" key="1">
    <source>
        <dbReference type="SAM" id="Phobius"/>
    </source>
</evidence>
<feature type="transmembrane region" description="Helical" evidence="1">
    <location>
        <begin position="69"/>
        <end position="91"/>
    </location>
</feature>
<evidence type="ECO:0000313" key="4">
    <source>
        <dbReference type="Proteomes" id="UP001472677"/>
    </source>
</evidence>
<protein>
    <recommendedName>
        <fullName evidence="2">At2g35280-like TPR domain-containing protein</fullName>
    </recommendedName>
</protein>
<dbReference type="InterPro" id="IPR044508">
    <property type="entry name" value="At5g50450/At1g67340-like"/>
</dbReference>
<dbReference type="InterPro" id="IPR011990">
    <property type="entry name" value="TPR-like_helical_dom_sf"/>
</dbReference>
<dbReference type="Pfam" id="PF23310">
    <property type="entry name" value="TPR_27"/>
    <property type="match status" value="1"/>
</dbReference>
<keyword evidence="1" id="KW-0812">Transmembrane</keyword>
<keyword evidence="1" id="KW-1133">Transmembrane helix</keyword>
<dbReference type="PANTHER" id="PTHR46758">
    <property type="entry name" value="MYND DOMAIN-CONTAINING"/>
    <property type="match status" value="1"/>
</dbReference>
<dbReference type="InterPro" id="IPR057136">
    <property type="entry name" value="At2g35280_TPR_dom"/>
</dbReference>